<dbReference type="OrthoDB" id="3365698at2759"/>
<dbReference type="AlphaFoldDB" id="A0A165YCY1"/>
<protein>
    <submittedName>
        <fullName evidence="1">Uncharacterized protein</fullName>
    </submittedName>
</protein>
<gene>
    <name evidence="1" type="ORF">FIBSPDRAFT_1051841</name>
</gene>
<feature type="non-terminal residue" evidence="1">
    <location>
        <position position="164"/>
    </location>
</feature>
<reference evidence="1" key="1">
    <citation type="journal article" date="2016" name="Mol. Biol. Evol.">
        <title>Comparative Genomics of Early-Diverging Mushroom-Forming Fungi Provides Insights into the Origins of Lignocellulose Decay Capabilities.</title>
        <authorList>
            <person name="Nagy L.G."/>
            <person name="Riley R."/>
            <person name="Tritt A."/>
            <person name="Adam C."/>
            <person name="Daum C."/>
            <person name="Floudas D."/>
            <person name="Sun H."/>
            <person name="Yadav J.S."/>
            <person name="Pangilinan J."/>
            <person name="Larsson K.H."/>
            <person name="Matsuura K."/>
            <person name="Barry K."/>
            <person name="Labutti K."/>
            <person name="Kuo R."/>
            <person name="Ohm R.A."/>
            <person name="Bhattacharya S.S."/>
            <person name="Shirouzu T."/>
            <person name="Yoshinaga Y."/>
            <person name="Martin F.M."/>
            <person name="Grigoriev I.V."/>
            <person name="Hibbett D.S."/>
        </authorList>
    </citation>
    <scope>NUCLEOTIDE SEQUENCE [LARGE SCALE GENOMIC DNA]</scope>
    <source>
        <strain evidence="1">CBS 109695</strain>
    </source>
</reference>
<name>A0A165YCY1_9AGAM</name>
<dbReference type="EMBL" id="KV417700">
    <property type="protein sequence ID" value="KZP09433.1"/>
    <property type="molecule type" value="Genomic_DNA"/>
</dbReference>
<proteinExistence type="predicted"/>
<sequence>MGILQCQKCGADATYDIQIDIQRSPVPHLLQSYDAPNAGEVLCISGLLDNAQHTLSAVDAEIQKISAAWSYLHEKRDALQNSIHRPEPLLAPYRRIPEDVIQHIFYLSLPGSLEQSSFDNILIAPLLLTVCNGETDGDRKDATRHCVGVAVDTARGLLYLTQNA</sequence>
<evidence type="ECO:0000313" key="1">
    <source>
        <dbReference type="EMBL" id="KZP09433.1"/>
    </source>
</evidence>
<organism evidence="1">
    <name type="scientific">Athelia psychrophila</name>
    <dbReference type="NCBI Taxonomy" id="1759441"/>
    <lineage>
        <taxon>Eukaryota</taxon>
        <taxon>Fungi</taxon>
        <taxon>Dikarya</taxon>
        <taxon>Basidiomycota</taxon>
        <taxon>Agaricomycotina</taxon>
        <taxon>Agaricomycetes</taxon>
        <taxon>Agaricomycetidae</taxon>
        <taxon>Atheliales</taxon>
        <taxon>Atheliaceae</taxon>
        <taxon>Athelia</taxon>
    </lineage>
</organism>
<accession>A0A165YCY1</accession>